<keyword evidence="1" id="KW-0472">Membrane</keyword>
<dbReference type="EMBL" id="CP028160">
    <property type="protein sequence ID" value="AWN66534.1"/>
    <property type="molecule type" value="Genomic_DNA"/>
</dbReference>
<dbReference type="Gene3D" id="3.40.30.10">
    <property type="entry name" value="Glutaredoxin"/>
    <property type="match status" value="1"/>
</dbReference>
<keyword evidence="1" id="KW-0812">Transmembrane</keyword>
<dbReference type="SUPFAM" id="SSF52833">
    <property type="entry name" value="Thioredoxin-like"/>
    <property type="match status" value="1"/>
</dbReference>
<feature type="transmembrane region" description="Helical" evidence="1">
    <location>
        <begin position="32"/>
        <end position="55"/>
    </location>
</feature>
<sequence>MIDLVWIVTILSVIILGALTAFTLINKSKRKLAIVLLGIGLFILPLRVGLVWSLYTHAEPIDSTLPYILKNNVQNELPLFSQTKTSVKVFDNSKRQFFVLYKVGCPYCNGAHAEIERNIAQLKDKTQIHYVETSTPLGKKLVKKYHIQKAHTMIVTNPQKNEAQMFEEGLAKTLASGKTSYQADKASIHQAFKYFTE</sequence>
<dbReference type="InterPro" id="IPR036249">
    <property type="entry name" value="Thioredoxin-like_sf"/>
</dbReference>
<proteinExistence type="predicted"/>
<organism evidence="2 3">
    <name type="scientific">Lactococcus lactis subsp. lactis</name>
    <name type="common">Streptococcus lactis</name>
    <dbReference type="NCBI Taxonomy" id="1360"/>
    <lineage>
        <taxon>Bacteria</taxon>
        <taxon>Bacillati</taxon>
        <taxon>Bacillota</taxon>
        <taxon>Bacilli</taxon>
        <taxon>Lactobacillales</taxon>
        <taxon>Streptococcaceae</taxon>
        <taxon>Lactococcus</taxon>
    </lineage>
</organism>
<accession>A0A2Z3KLK6</accession>
<evidence type="ECO:0000313" key="2">
    <source>
        <dbReference type="EMBL" id="AWN66534.1"/>
    </source>
</evidence>
<evidence type="ECO:0000256" key="1">
    <source>
        <dbReference type="SAM" id="Phobius"/>
    </source>
</evidence>
<keyword evidence="1" id="KW-1133">Transmembrane helix</keyword>
<protein>
    <recommendedName>
        <fullName evidence="4">Thioredoxin domain-containing protein</fullName>
    </recommendedName>
</protein>
<evidence type="ECO:0000313" key="3">
    <source>
        <dbReference type="Proteomes" id="UP000245919"/>
    </source>
</evidence>
<reference evidence="2 3" key="1">
    <citation type="submission" date="2018-03" db="EMBL/GenBank/DDBJ databases">
        <title>Genome sequence of Lactococcus lactis strain 14B4 from almond drupe.</title>
        <authorList>
            <person name="Tran T.D."/>
            <person name="McGarvey J.A."/>
            <person name="Huynh S."/>
            <person name="Parker C.T."/>
        </authorList>
    </citation>
    <scope>NUCLEOTIDE SEQUENCE [LARGE SCALE GENOMIC DNA]</scope>
    <source>
        <strain evidence="2 3">14B4</strain>
    </source>
</reference>
<dbReference type="RefSeq" id="WP_109991223.1">
    <property type="nucleotide sequence ID" value="NZ_CP028160.1"/>
</dbReference>
<dbReference type="GeneID" id="89634161"/>
<evidence type="ECO:0008006" key="4">
    <source>
        <dbReference type="Google" id="ProtNLM"/>
    </source>
</evidence>
<gene>
    <name evidence="2" type="ORF">LL14B4_10250</name>
</gene>
<name>A0A2Z3KLK6_LACLL</name>
<dbReference type="Proteomes" id="UP000245919">
    <property type="component" value="Chromosome"/>
</dbReference>
<dbReference type="AlphaFoldDB" id="A0A2Z3KLK6"/>
<feature type="transmembrane region" description="Helical" evidence="1">
    <location>
        <begin position="6"/>
        <end position="25"/>
    </location>
</feature>